<dbReference type="GO" id="GO:0003677">
    <property type="term" value="F:DNA binding"/>
    <property type="evidence" value="ECO:0007669"/>
    <property type="project" value="InterPro"/>
</dbReference>
<keyword evidence="3" id="KW-1185">Reference proteome</keyword>
<dbReference type="OrthoDB" id="28868at2759"/>
<feature type="domain" description="F-box" evidence="1">
    <location>
        <begin position="9"/>
        <end position="56"/>
    </location>
</feature>
<dbReference type="Proteomes" id="UP000039046">
    <property type="component" value="Unassembled WGS sequence"/>
</dbReference>
<dbReference type="InterPro" id="IPR036047">
    <property type="entry name" value="F-box-like_dom_sf"/>
</dbReference>
<evidence type="ECO:0000313" key="3">
    <source>
        <dbReference type="Proteomes" id="UP000039046"/>
    </source>
</evidence>
<sequence length="603" mass="68561">MLLATSQDAASLELLPDDVLIRIIYFVPPAENLSVLQLLSHRFRTLAGNQLLWKGHCLKAFRYWHPRHYLKDKLQLRTSEVDWRALFIKRKTQNDKIAALLERIIQTRQSRVARIGQICKFGYDAKDYLLSQIKSDETICDFLARRQFSQDALSSIHRSVAIAEWQRVRDRQRDNGSNARLLERSLTAFDMFVLYDDVGDIDEMSTLLDELAAKFLSRQLNWQTMTTRDKALRLNNWLRQRNLTGISVGDFSNLRNSLLGQALRHPEHESNPNISSSIYCALAERVGINAQCFLAPMMVHVIVTPPDGESLDGTAGTTQSYMFLDPWGSEGEAPLRHLEELTSRFGLNIGDLIGAGTPGGVTERASNNIEVCCVRNLRTSTSRNVARLIKGNDIVNLHSCLYAVKWARALFAQPYTLLWNQRVSDLLRFAIQHWPEDSWAIREYAGQLPPTDVLQPALAQLEAFHKDVMTADSISPTVYANPLPASRVAPFKIGQVFRHKRFNWIGAITGFYAIEPPSWEQFDAEGEVTAMTSDEEVKGRFYVKCLRMDGIEQPVVAPANICILTDAETIDEDRFPTAGKFFKRFNEDTCEFVSNLQEEYPNL</sequence>
<dbReference type="HOGENOM" id="CLU_020266_0_0_1"/>
<dbReference type="STRING" id="1531966.A0A0A1TB49"/>
<dbReference type="InterPro" id="IPR011722">
    <property type="entry name" value="Hemimethylated_DNA-bd_dom"/>
</dbReference>
<accession>A0A0A1TB49</accession>
<dbReference type="InterPro" id="IPR001810">
    <property type="entry name" value="F-box_dom"/>
</dbReference>
<dbReference type="InterPro" id="IPR032698">
    <property type="entry name" value="SirB1_N"/>
</dbReference>
<dbReference type="EMBL" id="CDHN01000004">
    <property type="protein sequence ID" value="CEJ92009.1"/>
    <property type="molecule type" value="Genomic_DNA"/>
</dbReference>
<evidence type="ECO:0000259" key="1">
    <source>
        <dbReference type="PROSITE" id="PS50181"/>
    </source>
</evidence>
<proteinExistence type="predicted"/>
<dbReference type="SMART" id="SM00992">
    <property type="entry name" value="YccV-like"/>
    <property type="match status" value="1"/>
</dbReference>
<dbReference type="Pfam" id="PF08755">
    <property type="entry name" value="YccV-like"/>
    <property type="match status" value="1"/>
</dbReference>
<dbReference type="PROSITE" id="PS50181">
    <property type="entry name" value="FBOX"/>
    <property type="match status" value="1"/>
</dbReference>
<dbReference type="SUPFAM" id="SSF141255">
    <property type="entry name" value="YccV-like"/>
    <property type="match status" value="1"/>
</dbReference>
<dbReference type="Gene3D" id="1.20.1280.50">
    <property type="match status" value="1"/>
</dbReference>
<protein>
    <recommendedName>
        <fullName evidence="1">F-box domain-containing protein</fullName>
    </recommendedName>
</protein>
<dbReference type="Pfam" id="PF13369">
    <property type="entry name" value="Transglut_core2"/>
    <property type="match status" value="1"/>
</dbReference>
<organism evidence="2 3">
    <name type="scientific">[Torrubiella] hemipterigena</name>
    <dbReference type="NCBI Taxonomy" id="1531966"/>
    <lineage>
        <taxon>Eukaryota</taxon>
        <taxon>Fungi</taxon>
        <taxon>Dikarya</taxon>
        <taxon>Ascomycota</taxon>
        <taxon>Pezizomycotina</taxon>
        <taxon>Sordariomycetes</taxon>
        <taxon>Hypocreomycetidae</taxon>
        <taxon>Hypocreales</taxon>
        <taxon>Clavicipitaceae</taxon>
        <taxon>Clavicipitaceae incertae sedis</taxon>
        <taxon>'Torrubiella' clade</taxon>
    </lineage>
</organism>
<dbReference type="Pfam" id="PF00646">
    <property type="entry name" value="F-box"/>
    <property type="match status" value="1"/>
</dbReference>
<gene>
    <name evidence="2" type="ORF">VHEMI07690</name>
</gene>
<dbReference type="SUPFAM" id="SSF81383">
    <property type="entry name" value="F-box domain"/>
    <property type="match status" value="1"/>
</dbReference>
<dbReference type="InterPro" id="IPR036623">
    <property type="entry name" value="Hemimethylated_DNA-bd_sf"/>
</dbReference>
<reference evidence="2 3" key="1">
    <citation type="journal article" date="2015" name="Genome Announc.">
        <title>Draft Genome Sequence and Gene Annotation of the Entomopathogenic Fungus Verticillium hemipterigenum.</title>
        <authorList>
            <person name="Horn F."/>
            <person name="Habel A."/>
            <person name="Scharf D.H."/>
            <person name="Dworschak J."/>
            <person name="Brakhage A.A."/>
            <person name="Guthke R."/>
            <person name="Hertweck C."/>
            <person name="Linde J."/>
        </authorList>
    </citation>
    <scope>NUCLEOTIDE SEQUENCE [LARGE SCALE GENOMIC DNA]</scope>
</reference>
<dbReference type="AlphaFoldDB" id="A0A0A1TB49"/>
<evidence type="ECO:0000313" key="2">
    <source>
        <dbReference type="EMBL" id="CEJ92009.1"/>
    </source>
</evidence>
<name>A0A0A1TB49_9HYPO</name>